<gene>
    <name evidence="1" type="ORF">PGLA2088_LOCUS8451</name>
</gene>
<accession>A0A813IK83</accession>
<reference evidence="1" key="1">
    <citation type="submission" date="2021-02" db="EMBL/GenBank/DDBJ databases">
        <authorList>
            <person name="Dougan E. K."/>
            <person name="Rhodes N."/>
            <person name="Thang M."/>
            <person name="Chan C."/>
        </authorList>
    </citation>
    <scope>NUCLEOTIDE SEQUENCE</scope>
</reference>
<proteinExistence type="predicted"/>
<comment type="caution">
    <text evidence="1">The sequence shown here is derived from an EMBL/GenBank/DDBJ whole genome shotgun (WGS) entry which is preliminary data.</text>
</comment>
<protein>
    <submittedName>
        <fullName evidence="1">Uncharacterized protein</fullName>
    </submittedName>
</protein>
<sequence length="259" mass="26865">MYIQIDIIYIYSVAVLAQASSSLRAGAHLILESFHFAIGGLSAAISRAIMARLSCIAAHVVSLILAVRAATEGEAGGRSVSIALSAAETSHEGQVSDLGLQMDAQISKGIAVGLGPQIAASVHAHSAETGRQSANKAAVVSIPLTETTGDLVAGLGPQVGAFVHRHPTAAQIGLGPQIGVEIRPGHRLRASMVSPGSSWLSFVAQIQDHDCLARLVVGFASVLILFGVLEHEAAKQGKTTSAKRFFNVLVRRRAADAKA</sequence>
<evidence type="ECO:0000313" key="1">
    <source>
        <dbReference type="EMBL" id="CAE8650651.1"/>
    </source>
</evidence>
<name>A0A813IK83_POLGL</name>
<evidence type="ECO:0000313" key="2">
    <source>
        <dbReference type="Proteomes" id="UP000626109"/>
    </source>
</evidence>
<dbReference type="AlphaFoldDB" id="A0A813IK83"/>
<dbReference type="EMBL" id="CAJNNW010009067">
    <property type="protein sequence ID" value="CAE8650651.1"/>
    <property type="molecule type" value="Genomic_DNA"/>
</dbReference>
<organism evidence="1 2">
    <name type="scientific">Polarella glacialis</name>
    <name type="common">Dinoflagellate</name>
    <dbReference type="NCBI Taxonomy" id="89957"/>
    <lineage>
        <taxon>Eukaryota</taxon>
        <taxon>Sar</taxon>
        <taxon>Alveolata</taxon>
        <taxon>Dinophyceae</taxon>
        <taxon>Suessiales</taxon>
        <taxon>Suessiaceae</taxon>
        <taxon>Polarella</taxon>
    </lineage>
</organism>
<dbReference type="Proteomes" id="UP000626109">
    <property type="component" value="Unassembled WGS sequence"/>
</dbReference>